<dbReference type="EMBL" id="JAUMIT010000007">
    <property type="protein sequence ID" value="MDO3695662.1"/>
    <property type="molecule type" value="Genomic_DNA"/>
</dbReference>
<protein>
    <submittedName>
        <fullName evidence="1">OsmC family protein</fullName>
    </submittedName>
</protein>
<dbReference type="Proteomes" id="UP001168642">
    <property type="component" value="Unassembled WGS sequence"/>
</dbReference>
<proteinExistence type="predicted"/>
<evidence type="ECO:0000313" key="1">
    <source>
        <dbReference type="EMBL" id="MDO3695662.1"/>
    </source>
</evidence>
<dbReference type="SUPFAM" id="SSF82784">
    <property type="entry name" value="OsmC-like"/>
    <property type="match status" value="1"/>
</dbReference>
<name>A0ABT8VUJ8_9FLAO</name>
<dbReference type="PANTHER" id="PTHR39624:SF2">
    <property type="entry name" value="OSMC-LIKE PROTEIN"/>
    <property type="match status" value="1"/>
</dbReference>
<reference evidence="1" key="1">
    <citation type="submission" date="2023-07" db="EMBL/GenBank/DDBJ databases">
        <title>Wenyingzhuangia sp. chi5 genome sequencing and assembly.</title>
        <authorList>
            <person name="Park S."/>
        </authorList>
    </citation>
    <scope>NUCLEOTIDE SEQUENCE</scope>
    <source>
        <strain evidence="1">Chi5</strain>
    </source>
</reference>
<keyword evidence="2" id="KW-1185">Reference proteome</keyword>
<comment type="caution">
    <text evidence="1">The sequence shown here is derived from an EMBL/GenBank/DDBJ whole genome shotgun (WGS) entry which is preliminary data.</text>
</comment>
<evidence type="ECO:0000313" key="2">
    <source>
        <dbReference type="Proteomes" id="UP001168642"/>
    </source>
</evidence>
<dbReference type="PANTHER" id="PTHR39624">
    <property type="entry name" value="PROTEIN INVOLVED IN RIMO-MEDIATED BETA-METHYLTHIOLATION OF RIBOSOMAL PROTEIN S12 YCAO"/>
    <property type="match status" value="1"/>
</dbReference>
<organism evidence="1 2">
    <name type="scientific">Wenyingzhuangia gilva</name>
    <dbReference type="NCBI Taxonomy" id="3057677"/>
    <lineage>
        <taxon>Bacteria</taxon>
        <taxon>Pseudomonadati</taxon>
        <taxon>Bacteroidota</taxon>
        <taxon>Flavobacteriia</taxon>
        <taxon>Flavobacteriales</taxon>
        <taxon>Flavobacteriaceae</taxon>
        <taxon>Wenyingzhuangia</taxon>
    </lineage>
</organism>
<accession>A0ABT8VUJ8</accession>
<dbReference type="RefSeq" id="WP_302884939.1">
    <property type="nucleotide sequence ID" value="NZ_JAUMIT010000007.1"/>
</dbReference>
<sequence>MNTVSASIGTQLYKTEIKTNNHLIIADEPEKVGGQDLGFTLTDLLNSSLAACSAITIRMYAERKGWDVQHIHVNVKHKINITSQTITFEKEIEVIGDLDATQKKRLVEIGEKCPVEKMLKGDIKVVSSLKA</sequence>
<dbReference type="Pfam" id="PF02566">
    <property type="entry name" value="OsmC"/>
    <property type="match status" value="1"/>
</dbReference>
<dbReference type="Gene3D" id="3.30.300.20">
    <property type="match status" value="1"/>
</dbReference>
<gene>
    <name evidence="1" type="ORF">QVZ41_12500</name>
</gene>
<dbReference type="InterPro" id="IPR003718">
    <property type="entry name" value="OsmC/Ohr_fam"/>
</dbReference>
<dbReference type="InterPro" id="IPR036102">
    <property type="entry name" value="OsmC/Ohrsf"/>
</dbReference>
<dbReference type="InterPro" id="IPR015946">
    <property type="entry name" value="KH_dom-like_a/b"/>
</dbReference>